<dbReference type="EMBL" id="PXZM01000014">
    <property type="protein sequence ID" value="PSJ96662.1"/>
    <property type="molecule type" value="Genomic_DNA"/>
</dbReference>
<proteinExistence type="predicted"/>
<dbReference type="Proteomes" id="UP000240419">
    <property type="component" value="Unassembled WGS sequence"/>
</dbReference>
<organism evidence="1 2">
    <name type="scientific">Brevibacillus fortis</name>
    <dbReference type="NCBI Taxonomy" id="2126352"/>
    <lineage>
        <taxon>Bacteria</taxon>
        <taxon>Bacillati</taxon>
        <taxon>Bacillota</taxon>
        <taxon>Bacilli</taxon>
        <taxon>Bacillales</taxon>
        <taxon>Paenibacillaceae</taxon>
        <taxon>Brevibacillus</taxon>
    </lineage>
</organism>
<sequence>MLAAHFSERLEKWAITYTFGSKEVCNDVLLEWTSPTEQWYQKGLVPHAFCTKWGNLLRTDSPHLALLYMQYHIQQGGDGIGLTD</sequence>
<keyword evidence="2" id="KW-1185">Reference proteome</keyword>
<reference evidence="1 2" key="1">
    <citation type="submission" date="2018-03" db="EMBL/GenBank/DDBJ databases">
        <title>Brevisbacillus phylogenomics.</title>
        <authorList>
            <person name="Dunlap C."/>
        </authorList>
    </citation>
    <scope>NUCLEOTIDE SEQUENCE [LARGE SCALE GENOMIC DNA]</scope>
    <source>
        <strain evidence="1 2">NRRL NRS-1210</strain>
    </source>
</reference>
<name>A0A2P7VBV0_9BACL</name>
<protein>
    <submittedName>
        <fullName evidence="1">Uncharacterized protein</fullName>
    </submittedName>
</protein>
<dbReference type="AlphaFoldDB" id="A0A2P7VBV0"/>
<evidence type="ECO:0000313" key="2">
    <source>
        <dbReference type="Proteomes" id="UP000240419"/>
    </source>
</evidence>
<gene>
    <name evidence="1" type="ORF">C7R93_10795</name>
</gene>
<comment type="caution">
    <text evidence="1">The sequence shown here is derived from an EMBL/GenBank/DDBJ whole genome shotgun (WGS) entry which is preliminary data.</text>
</comment>
<accession>A0A2P7VBV0</accession>
<evidence type="ECO:0000313" key="1">
    <source>
        <dbReference type="EMBL" id="PSJ96662.1"/>
    </source>
</evidence>